<dbReference type="Proteomes" id="UP000539985">
    <property type="component" value="Unassembled WGS sequence"/>
</dbReference>
<evidence type="ECO:0000256" key="1">
    <source>
        <dbReference type="ARBA" id="ARBA00004141"/>
    </source>
</evidence>
<feature type="transmembrane region" description="Helical" evidence="6">
    <location>
        <begin position="432"/>
        <end position="454"/>
    </location>
</feature>
<feature type="transmembrane region" description="Helical" evidence="6">
    <location>
        <begin position="85"/>
        <end position="103"/>
    </location>
</feature>
<dbReference type="PANTHER" id="PTHR10283:SF82">
    <property type="entry name" value="SOLUTE CARRIER FAMILY 13 MEMBER 2"/>
    <property type="match status" value="1"/>
</dbReference>
<evidence type="ECO:0000259" key="7">
    <source>
        <dbReference type="Pfam" id="PF03600"/>
    </source>
</evidence>
<keyword evidence="2" id="KW-0813">Transport</keyword>
<dbReference type="EMBL" id="JACAQB010000006">
    <property type="protein sequence ID" value="NWB96995.1"/>
    <property type="molecule type" value="Genomic_DNA"/>
</dbReference>
<evidence type="ECO:0000256" key="6">
    <source>
        <dbReference type="SAM" id="Phobius"/>
    </source>
</evidence>
<comment type="caution">
    <text evidence="8">The sequence shown here is derived from an EMBL/GenBank/DDBJ whole genome shotgun (WGS) entry which is preliminary data.</text>
</comment>
<dbReference type="PANTHER" id="PTHR10283">
    <property type="entry name" value="SOLUTE CARRIER FAMILY 13 MEMBER"/>
    <property type="match status" value="1"/>
</dbReference>
<name>A0A7Y7XBU8_9PSED</name>
<comment type="subcellular location">
    <subcellularLocation>
        <location evidence="1">Membrane</location>
        <topology evidence="1">Multi-pass membrane protein</topology>
    </subcellularLocation>
</comment>
<evidence type="ECO:0000313" key="9">
    <source>
        <dbReference type="Proteomes" id="UP000539985"/>
    </source>
</evidence>
<feature type="transmembrane region" description="Helical" evidence="6">
    <location>
        <begin position="60"/>
        <end position="78"/>
    </location>
</feature>
<accession>A0A7Y7XBU8</accession>
<feature type="transmembrane region" description="Helical" evidence="6">
    <location>
        <begin position="36"/>
        <end position="54"/>
    </location>
</feature>
<dbReference type="Pfam" id="PF03600">
    <property type="entry name" value="CitMHS"/>
    <property type="match status" value="1"/>
</dbReference>
<feature type="transmembrane region" description="Helical" evidence="6">
    <location>
        <begin position="213"/>
        <end position="238"/>
    </location>
</feature>
<gene>
    <name evidence="8" type="ORF">HX882_13930</name>
</gene>
<evidence type="ECO:0000256" key="2">
    <source>
        <dbReference type="ARBA" id="ARBA00022448"/>
    </source>
</evidence>
<organism evidence="8 9">
    <name type="scientific">Pseudomonas gingeri</name>
    <dbReference type="NCBI Taxonomy" id="117681"/>
    <lineage>
        <taxon>Bacteria</taxon>
        <taxon>Pseudomonadati</taxon>
        <taxon>Pseudomonadota</taxon>
        <taxon>Gammaproteobacteria</taxon>
        <taxon>Pseudomonadales</taxon>
        <taxon>Pseudomonadaceae</taxon>
        <taxon>Pseudomonas</taxon>
    </lineage>
</organism>
<protein>
    <submittedName>
        <fullName evidence="8">Anion permease</fullName>
    </submittedName>
</protein>
<sequence>MNKPAAVTVFYAVLIGLLIAVHVLQLPGDMPVHMIQAALVIAFTLCAWAFGLLVEPLPTLAFFLLVVLFGIAPANVVFSGFSSTAWWLVFGGSILGVAINTTGLGGRIAASVFSGHQQTYNAYLWRVAVLCVGLAFLMPSTTGRILLLTPIVMALARQLGYASGSNGHTGLVLAVAACSYMPPTSILPANLPNSVLLGAAESMYGIHLSYAPYLLAHFPVLGIAKTVLIIGVIAKLFPETRPCLPLARTRSAALTPAERRLLWVLAVSVILFMTDFIHGISPAWVSLGAALVCLWPAMGIVTVKHFSEGVHVTPLIFVAGFLGLGAVVADSGIGVMLGRSLLGWAHLSPEHPGVAVGVITAISTAIGLVTTLPSLPAVLTPLASEFASASGLSLASTLMLQVPVFGLLVFPYQCPPIVLAMTMGHVSLKHATAMFLLVSLLTVIVLFPLDYAWWKVLGLL</sequence>
<keyword evidence="3 6" id="KW-0812">Transmembrane</keyword>
<feature type="transmembrane region" description="Helical" evidence="6">
    <location>
        <begin position="123"/>
        <end position="147"/>
    </location>
</feature>
<dbReference type="RefSeq" id="WP_177102470.1">
    <property type="nucleotide sequence ID" value="NZ_JACAQB010000006.1"/>
</dbReference>
<dbReference type="AlphaFoldDB" id="A0A7Y7XBU8"/>
<feature type="transmembrane region" description="Helical" evidence="6">
    <location>
        <begin position="391"/>
        <end position="412"/>
    </location>
</feature>
<evidence type="ECO:0000313" key="8">
    <source>
        <dbReference type="EMBL" id="NWB96995.1"/>
    </source>
</evidence>
<evidence type="ECO:0000256" key="3">
    <source>
        <dbReference type="ARBA" id="ARBA00022692"/>
    </source>
</evidence>
<dbReference type="GO" id="GO:0005886">
    <property type="term" value="C:plasma membrane"/>
    <property type="evidence" value="ECO:0007669"/>
    <property type="project" value="TreeGrafter"/>
</dbReference>
<feature type="transmembrane region" description="Helical" evidence="6">
    <location>
        <begin position="283"/>
        <end position="303"/>
    </location>
</feature>
<evidence type="ECO:0000256" key="4">
    <source>
        <dbReference type="ARBA" id="ARBA00022989"/>
    </source>
</evidence>
<keyword evidence="5 6" id="KW-0472">Membrane</keyword>
<evidence type="ECO:0000256" key="5">
    <source>
        <dbReference type="ARBA" id="ARBA00023136"/>
    </source>
</evidence>
<dbReference type="InterPro" id="IPR004680">
    <property type="entry name" value="Cit_transptr-like_dom"/>
</dbReference>
<reference evidence="8 9" key="1">
    <citation type="submission" date="2020-04" db="EMBL/GenBank/DDBJ databases">
        <title>Molecular characterization of pseudomonads from Agaricus bisporus reveal novel blotch 2 pathogens in Western Europe.</title>
        <authorList>
            <person name="Taparia T."/>
            <person name="Krijger M."/>
            <person name="Haynes E."/>
            <person name="Elpinstone J.G."/>
            <person name="Noble R."/>
            <person name="Van Der Wolf J."/>
        </authorList>
    </citation>
    <scope>NUCLEOTIDE SEQUENCE [LARGE SCALE GENOMIC DNA]</scope>
    <source>
        <strain evidence="8 9">H7001</strain>
    </source>
</reference>
<feature type="transmembrane region" description="Helical" evidence="6">
    <location>
        <begin position="259"/>
        <end position="277"/>
    </location>
</feature>
<dbReference type="GO" id="GO:0022857">
    <property type="term" value="F:transmembrane transporter activity"/>
    <property type="evidence" value="ECO:0007669"/>
    <property type="project" value="TreeGrafter"/>
</dbReference>
<proteinExistence type="predicted"/>
<feature type="transmembrane region" description="Helical" evidence="6">
    <location>
        <begin position="354"/>
        <end position="379"/>
    </location>
</feature>
<feature type="domain" description="Citrate transporter-like" evidence="7">
    <location>
        <begin position="48"/>
        <end position="396"/>
    </location>
</feature>
<feature type="transmembrane region" description="Helical" evidence="6">
    <location>
        <begin position="6"/>
        <end position="24"/>
    </location>
</feature>
<feature type="transmembrane region" description="Helical" evidence="6">
    <location>
        <begin position="315"/>
        <end position="342"/>
    </location>
</feature>
<keyword evidence="4 6" id="KW-1133">Transmembrane helix</keyword>